<accession>A0A2D1ADX5</accession>
<proteinExistence type="predicted"/>
<organism evidence="1 2">
    <name type="scientific">Rhodococcus phage Trina</name>
    <dbReference type="NCBI Taxonomy" id="2027905"/>
    <lineage>
        <taxon>Viruses</taxon>
        <taxon>Duplodnaviria</taxon>
        <taxon>Heunggongvirae</taxon>
        <taxon>Uroviricota</taxon>
        <taxon>Caudoviricetes</taxon>
        <taxon>Trinavirus</taxon>
        <taxon>Trinavirus trina</taxon>
    </lineage>
</organism>
<sequence>MRKIKKNQKLDKLPTQPDPDLLENLIFTNYSRMIWNKKITVEQANAELDKLEGFPINTRFIGIARRIEGRGIVVHYLKWVNGGWENNTEERRTERAQEVRRNRNG</sequence>
<keyword evidence="2" id="KW-1185">Reference proteome</keyword>
<gene>
    <name evidence="1" type="ORF">SEA_TRINA_235</name>
</gene>
<dbReference type="EMBL" id="MF668286">
    <property type="protein sequence ID" value="ASZ75014.1"/>
    <property type="molecule type" value="Genomic_DNA"/>
</dbReference>
<reference evidence="2" key="1">
    <citation type="submission" date="2017-08" db="EMBL/GenBank/DDBJ databases">
        <authorList>
            <person name="de Groot N.N."/>
        </authorList>
    </citation>
    <scope>NUCLEOTIDE SEQUENCE [LARGE SCALE GENOMIC DNA]</scope>
</reference>
<dbReference type="Proteomes" id="UP000231419">
    <property type="component" value="Segment"/>
</dbReference>
<name>A0A2D1ADX5_9CAUD</name>
<evidence type="ECO:0000313" key="1">
    <source>
        <dbReference type="EMBL" id="ASZ75014.1"/>
    </source>
</evidence>
<evidence type="ECO:0000313" key="2">
    <source>
        <dbReference type="Proteomes" id="UP000231419"/>
    </source>
</evidence>
<protein>
    <submittedName>
        <fullName evidence="1">Uncharacterized protein</fullName>
    </submittedName>
</protein>